<reference evidence="1" key="1">
    <citation type="submission" date="2017-04" db="EMBL/GenBank/DDBJ databases">
        <authorList>
            <person name="Varghese N."/>
            <person name="Submissions S."/>
        </authorList>
    </citation>
    <scope>NUCLEOTIDE SEQUENCE</scope>
    <source>
        <strain evidence="1">WTE2008</strain>
    </source>
</reference>
<proteinExistence type="predicted"/>
<keyword evidence="2" id="KW-1185">Reference proteome</keyword>
<dbReference type="Proteomes" id="UP000192328">
    <property type="component" value="Unassembled WGS sequence"/>
</dbReference>
<comment type="caution">
    <text evidence="1">The sequence shown here is derived from an EMBL/GenBank/DDBJ whole genome shotgun (WGS) entry which is preliminary data.</text>
</comment>
<gene>
    <name evidence="1" type="ORF">SAMN06297397_0008</name>
</gene>
<sequence length="201" mass="21124">MTNTTRRTKIARMTLLAMLVAVLIVLAYVNIPMPMGLSITFNMIPVAIAVMAMGLPGGVIIGGAFGLISFLQCFGICGSSALGAALVNVSPFLMFVQRFVSRVLVGVLAAVVYRAMCKTKAPLYIRGVVTGFSAAFFNTLFFMSLLVLFFGSTEKLAGPIAEKGVLMYIITSVGINAVVEMVVAAVVTGAAGVALKKARMI</sequence>
<accession>A0AC61PQI5</accession>
<name>A0AC61PQI5_9FIRM</name>
<evidence type="ECO:0000313" key="2">
    <source>
        <dbReference type="Proteomes" id="UP000192328"/>
    </source>
</evidence>
<dbReference type="EMBL" id="FWXZ01000010">
    <property type="protein sequence ID" value="SMC92293.1"/>
    <property type="molecule type" value="Genomic_DNA"/>
</dbReference>
<evidence type="ECO:0000313" key="1">
    <source>
        <dbReference type="EMBL" id="SMC92293.1"/>
    </source>
</evidence>
<organism evidence="1 2">
    <name type="scientific">Aristaeella lactis</name>
    <dbReference type="NCBI Taxonomy" id="3046383"/>
    <lineage>
        <taxon>Bacteria</taxon>
        <taxon>Bacillati</taxon>
        <taxon>Bacillota</taxon>
        <taxon>Clostridia</taxon>
        <taxon>Eubacteriales</taxon>
        <taxon>Aristaeellaceae</taxon>
        <taxon>Aristaeella</taxon>
    </lineage>
</organism>
<protein>
    <submittedName>
        <fullName evidence="1">Uncharacterized membrane protein</fullName>
    </submittedName>
</protein>